<dbReference type="STRING" id="1089455.MOPEL_084_00390"/>
<dbReference type="EMBL" id="BAFE01000062">
    <property type="protein sequence ID" value="GAB48904.1"/>
    <property type="molecule type" value="Genomic_DNA"/>
</dbReference>
<dbReference type="InterPro" id="IPR051917">
    <property type="entry name" value="Transposase-Integrase"/>
</dbReference>
<feature type="domain" description="Transposase IS30-like HTH" evidence="2">
    <location>
        <begin position="3"/>
        <end position="35"/>
    </location>
</feature>
<dbReference type="InterPro" id="IPR025246">
    <property type="entry name" value="IS30-like_HTH"/>
</dbReference>
<accession>H5UT46</accession>
<keyword evidence="4" id="KW-1185">Reference proteome</keyword>
<reference evidence="3 4" key="1">
    <citation type="submission" date="2012-02" db="EMBL/GenBank/DDBJ databases">
        <title>Whole genome shotgun sequence of Mobilicoccus pelagius NBRC 104925.</title>
        <authorList>
            <person name="Yoshida Y."/>
            <person name="Hosoyama A."/>
            <person name="Tsuchikane K."/>
            <person name="Katsumata H."/>
            <person name="Yamazaki S."/>
            <person name="Fujita N."/>
        </authorList>
    </citation>
    <scope>NUCLEOTIDE SEQUENCE [LARGE SCALE GENOMIC DNA]</scope>
    <source>
        <strain evidence="3 4">NBRC 104925</strain>
    </source>
</reference>
<dbReference type="GO" id="GO:0005829">
    <property type="term" value="C:cytosol"/>
    <property type="evidence" value="ECO:0007669"/>
    <property type="project" value="TreeGrafter"/>
</dbReference>
<feature type="compositionally biased region" description="Basic and acidic residues" evidence="1">
    <location>
        <begin position="166"/>
        <end position="178"/>
    </location>
</feature>
<feature type="region of interest" description="Disordered" evidence="1">
    <location>
        <begin position="166"/>
        <end position="209"/>
    </location>
</feature>
<dbReference type="PANTHER" id="PTHR10948:SF23">
    <property type="entry name" value="TRANSPOSASE INSI FOR INSERTION SEQUENCE ELEMENT IS30A-RELATED"/>
    <property type="match status" value="1"/>
</dbReference>
<comment type="caution">
    <text evidence="3">The sequence shown here is derived from an EMBL/GenBank/DDBJ whole genome shotgun (WGS) entry which is preliminary data.</text>
</comment>
<protein>
    <submittedName>
        <fullName evidence="3">Putative transposase</fullName>
    </submittedName>
</protein>
<dbReference type="AlphaFoldDB" id="H5UT46"/>
<dbReference type="GO" id="GO:0032196">
    <property type="term" value="P:transposition"/>
    <property type="evidence" value="ECO:0007669"/>
    <property type="project" value="TreeGrafter"/>
</dbReference>
<dbReference type="Proteomes" id="UP000004367">
    <property type="component" value="Unassembled WGS sequence"/>
</dbReference>
<feature type="compositionally biased region" description="Basic and acidic residues" evidence="1">
    <location>
        <begin position="72"/>
        <end position="81"/>
    </location>
</feature>
<evidence type="ECO:0000259" key="2">
    <source>
        <dbReference type="Pfam" id="PF13936"/>
    </source>
</evidence>
<dbReference type="PANTHER" id="PTHR10948">
    <property type="entry name" value="TRANSPOSASE"/>
    <property type="match status" value="1"/>
</dbReference>
<proteinExistence type="predicted"/>
<gene>
    <name evidence="3" type="ORF">MOPEL_084_00390</name>
</gene>
<feature type="region of interest" description="Disordered" evidence="1">
    <location>
        <begin position="28"/>
        <end position="83"/>
    </location>
</feature>
<dbReference type="eggNOG" id="COG2826">
    <property type="taxonomic scope" value="Bacteria"/>
</dbReference>
<organism evidence="3 4">
    <name type="scientific">Mobilicoccus pelagius NBRC 104925</name>
    <dbReference type="NCBI Taxonomy" id="1089455"/>
    <lineage>
        <taxon>Bacteria</taxon>
        <taxon>Bacillati</taxon>
        <taxon>Actinomycetota</taxon>
        <taxon>Actinomycetes</taxon>
        <taxon>Micrococcales</taxon>
        <taxon>Dermatophilaceae</taxon>
        <taxon>Mobilicoccus</taxon>
    </lineage>
</organism>
<feature type="compositionally biased region" description="Low complexity" evidence="1">
    <location>
        <begin position="193"/>
        <end position="209"/>
    </location>
</feature>
<evidence type="ECO:0000313" key="4">
    <source>
        <dbReference type="Proteomes" id="UP000004367"/>
    </source>
</evidence>
<sequence length="209" mass="22761">MPERERIADLRREGASLRAIGRTLGRSASTVGRELDARSSADGRYRPHEAQRAWAASRARPKATKLATPGRLRTDAQDKPNLRWSPPQIAAVLVDDFPGDEAMRVSHETIYQAFYVQACGGLKPEVAAALRTGRTRREPHRPPGQRTPRFVDEMVMISDRPTEVEDRAVPGIGKETRSWARAASPRCADPADRVPAGAPAGAADLGPGL</sequence>
<dbReference type="Pfam" id="PF13936">
    <property type="entry name" value="HTH_38"/>
    <property type="match status" value="1"/>
</dbReference>
<dbReference type="GO" id="GO:0004803">
    <property type="term" value="F:transposase activity"/>
    <property type="evidence" value="ECO:0007669"/>
    <property type="project" value="TreeGrafter"/>
</dbReference>
<evidence type="ECO:0000256" key="1">
    <source>
        <dbReference type="SAM" id="MobiDB-lite"/>
    </source>
</evidence>
<name>H5UT46_9MICO</name>
<feature type="compositionally biased region" description="Basic and acidic residues" evidence="1">
    <location>
        <begin position="33"/>
        <end position="51"/>
    </location>
</feature>
<evidence type="ECO:0000313" key="3">
    <source>
        <dbReference type="EMBL" id="GAB48904.1"/>
    </source>
</evidence>